<reference evidence="9 10" key="1">
    <citation type="submission" date="2021-11" db="EMBL/GenBank/DDBJ databases">
        <title>Seasonal and diel survey of microbial diversity of the Tyrrhenian coast.</title>
        <authorList>
            <person name="Gattoni G."/>
            <person name="Corral P."/>
        </authorList>
    </citation>
    <scope>NUCLEOTIDE SEQUENCE [LARGE SCALE GENOMIC DNA]</scope>
    <source>
        <strain evidence="9 10">Mr9</strain>
    </source>
</reference>
<evidence type="ECO:0000256" key="7">
    <source>
        <dbReference type="SAM" id="Phobius"/>
    </source>
</evidence>
<sequence>MKCVFFSSLLAFLIPLLFIGSYAQQPEAKTVDSSAYYSDLLMDLQGGSDFNRAIHFFERNYEKNLSESKPIAAALNLEVLANTEYKIGDYNSSESLSVEALKLLDLENDADTQVIKTRIYNLLGLLYANLENYEKSKTYYGRSLQLAKTTSDSLYVLINMSAVLRAEKNYETAIDTLNYALNRANTPRYTRLAGDLLDNLGYTELLAQEEESLMHLKQSLAIRLQLHDTLGIFSNYRNLSSYYKQVPDTLTAIDYARKAYSLSKYIPDPAYELEALGLIADLDTLEYIERFKYLSDSLKESALTRQNKYAALKYDVAREQRQTQLALLERDREKRLKTIYVLTLVLGVVVILGFSVLSHFKQKQKQLDAIRKTEASISKKVHDGLANDTFQVISELQNLENIPDHILAKLDKIYLETRDISKNHSPLIDGNNFKDQLVSRLSSYKSENFNVITRNLNGIDWEKFSKNKKDAIYMVLGELMTNTKKHSKASLALISFEEKGKKLQITFKDNGLGNEIKKGNGIQNMEFRIFSLNGTISFEPEPGKGLKVQILV</sequence>
<dbReference type="InterPro" id="IPR011990">
    <property type="entry name" value="TPR-like_helical_dom_sf"/>
</dbReference>
<evidence type="ECO:0000256" key="1">
    <source>
        <dbReference type="ARBA" id="ARBA00000085"/>
    </source>
</evidence>
<organism evidence="9 10">
    <name type="scientific">Leeuwenhoekiella parthenopeia</name>
    <dbReference type="NCBI Taxonomy" id="2890320"/>
    <lineage>
        <taxon>Bacteria</taxon>
        <taxon>Pseudomonadati</taxon>
        <taxon>Bacteroidota</taxon>
        <taxon>Flavobacteriia</taxon>
        <taxon>Flavobacteriales</taxon>
        <taxon>Flavobacteriaceae</taxon>
        <taxon>Leeuwenhoekiella</taxon>
    </lineage>
</organism>
<dbReference type="RefSeq" id="WP_228228980.1">
    <property type="nucleotide sequence ID" value="NZ_JAJGMW010000003.1"/>
</dbReference>
<dbReference type="SUPFAM" id="SSF48452">
    <property type="entry name" value="TPR-like"/>
    <property type="match status" value="1"/>
</dbReference>
<keyword evidence="8" id="KW-0732">Signal</keyword>
<keyword evidence="10" id="KW-1185">Reference proteome</keyword>
<evidence type="ECO:0000256" key="5">
    <source>
        <dbReference type="ARBA" id="ARBA00023012"/>
    </source>
</evidence>
<dbReference type="Gene3D" id="3.30.565.10">
    <property type="entry name" value="Histidine kinase-like ATPase, C-terminal domain"/>
    <property type="match status" value="1"/>
</dbReference>
<evidence type="ECO:0000256" key="8">
    <source>
        <dbReference type="SAM" id="SignalP"/>
    </source>
</evidence>
<evidence type="ECO:0000256" key="6">
    <source>
        <dbReference type="PROSITE-ProRule" id="PRU00339"/>
    </source>
</evidence>
<dbReference type="InterPro" id="IPR050482">
    <property type="entry name" value="Sensor_HK_TwoCompSys"/>
</dbReference>
<keyword evidence="3" id="KW-0808">Transferase</keyword>
<feature type="repeat" description="TPR" evidence="6">
    <location>
        <begin position="117"/>
        <end position="150"/>
    </location>
</feature>
<keyword evidence="4" id="KW-0418">Kinase</keyword>
<dbReference type="PANTHER" id="PTHR24421">
    <property type="entry name" value="NITRATE/NITRITE SENSOR PROTEIN NARX-RELATED"/>
    <property type="match status" value="1"/>
</dbReference>
<dbReference type="SMART" id="SM00028">
    <property type="entry name" value="TPR"/>
    <property type="match status" value="2"/>
</dbReference>
<evidence type="ECO:0000256" key="4">
    <source>
        <dbReference type="ARBA" id="ARBA00022777"/>
    </source>
</evidence>
<evidence type="ECO:0000256" key="2">
    <source>
        <dbReference type="ARBA" id="ARBA00012438"/>
    </source>
</evidence>
<protein>
    <recommendedName>
        <fullName evidence="2">histidine kinase</fullName>
        <ecNumber evidence="2">2.7.13.3</ecNumber>
    </recommendedName>
</protein>
<keyword evidence="7" id="KW-1133">Transmembrane helix</keyword>
<comment type="caution">
    <text evidence="9">The sequence shown here is derived from an EMBL/GenBank/DDBJ whole genome shotgun (WGS) entry which is preliminary data.</text>
</comment>
<evidence type="ECO:0000256" key="3">
    <source>
        <dbReference type="ARBA" id="ARBA00022679"/>
    </source>
</evidence>
<accession>A0ABS8GTJ5</accession>
<dbReference type="CDD" id="cd16917">
    <property type="entry name" value="HATPase_UhpB-NarQ-NarX-like"/>
    <property type="match status" value="1"/>
</dbReference>
<dbReference type="PROSITE" id="PS50005">
    <property type="entry name" value="TPR"/>
    <property type="match status" value="1"/>
</dbReference>
<dbReference type="InterPro" id="IPR019734">
    <property type="entry name" value="TPR_rpt"/>
</dbReference>
<feature type="signal peptide" evidence="8">
    <location>
        <begin position="1"/>
        <end position="23"/>
    </location>
</feature>
<comment type="catalytic activity">
    <reaction evidence="1">
        <text>ATP + protein L-histidine = ADP + protein N-phospho-L-histidine.</text>
        <dbReference type="EC" id="2.7.13.3"/>
    </reaction>
</comment>
<dbReference type="PANTHER" id="PTHR24421:SF10">
    <property type="entry name" value="NITRATE_NITRITE SENSOR PROTEIN NARQ"/>
    <property type="match status" value="1"/>
</dbReference>
<dbReference type="InterPro" id="IPR036890">
    <property type="entry name" value="HATPase_C_sf"/>
</dbReference>
<keyword evidence="7" id="KW-0812">Transmembrane</keyword>
<feature type="transmembrane region" description="Helical" evidence="7">
    <location>
        <begin position="339"/>
        <end position="357"/>
    </location>
</feature>
<feature type="chain" id="PRO_5045679565" description="histidine kinase" evidence="8">
    <location>
        <begin position="24"/>
        <end position="552"/>
    </location>
</feature>
<evidence type="ECO:0000313" key="9">
    <source>
        <dbReference type="EMBL" id="MCC4211883.1"/>
    </source>
</evidence>
<name>A0ABS8GTJ5_9FLAO</name>
<proteinExistence type="predicted"/>
<dbReference type="SUPFAM" id="SSF55874">
    <property type="entry name" value="ATPase domain of HSP90 chaperone/DNA topoisomerase II/histidine kinase"/>
    <property type="match status" value="1"/>
</dbReference>
<evidence type="ECO:0000313" key="10">
    <source>
        <dbReference type="Proteomes" id="UP001197770"/>
    </source>
</evidence>
<keyword evidence="7" id="KW-0472">Membrane</keyword>
<dbReference type="EMBL" id="JAJGMW010000003">
    <property type="protein sequence ID" value="MCC4211883.1"/>
    <property type="molecule type" value="Genomic_DNA"/>
</dbReference>
<gene>
    <name evidence="9" type="ORF">LLW17_04055</name>
</gene>
<keyword evidence="5" id="KW-0902">Two-component regulatory system</keyword>
<dbReference type="Proteomes" id="UP001197770">
    <property type="component" value="Unassembled WGS sequence"/>
</dbReference>
<keyword evidence="6" id="KW-0802">TPR repeat</keyword>
<dbReference type="EC" id="2.7.13.3" evidence="2"/>
<dbReference type="Gene3D" id="1.25.40.10">
    <property type="entry name" value="Tetratricopeptide repeat domain"/>
    <property type="match status" value="2"/>
</dbReference>